<dbReference type="EMBL" id="CVRI01000050">
    <property type="protein sequence ID" value="CRK99286.1"/>
    <property type="molecule type" value="Genomic_DNA"/>
</dbReference>
<reference evidence="2 3" key="1">
    <citation type="submission" date="2015-04" db="EMBL/GenBank/DDBJ databases">
        <authorList>
            <person name="Syromyatnikov M.Y."/>
            <person name="Popov V.N."/>
        </authorList>
    </citation>
    <scope>NUCLEOTIDE SEQUENCE [LARGE SCALE GENOMIC DNA]</scope>
</reference>
<protein>
    <submittedName>
        <fullName evidence="2">CLUMA_CG012753, isoform A</fullName>
    </submittedName>
</protein>
<keyword evidence="1" id="KW-0175">Coiled coil</keyword>
<proteinExistence type="predicted"/>
<name>A0A1J1IJQ2_9DIPT</name>
<accession>A0A1J1IJQ2</accession>
<evidence type="ECO:0000313" key="2">
    <source>
        <dbReference type="EMBL" id="CRK99286.1"/>
    </source>
</evidence>
<dbReference type="OrthoDB" id="7995953at2759"/>
<dbReference type="AlphaFoldDB" id="A0A1J1IJQ2"/>
<sequence>MEMFIADYCNINEMIISKAQEIYEKRDQIKHLNIENKKLLDELHKIKEEIKFDECHQNLENEKNMSLRSKFRDIEDKIHTDAEEAGSETKTYLAKLGLKVRLQMFSENENFVKLTIKFKEDKNQQMVLIYDPLTEDYELDSIQPQHPRFLQLKNLLRITKDIQGFLFHFRKKIRTISNNQNKQ</sequence>
<organism evidence="2 3">
    <name type="scientific">Clunio marinus</name>
    <dbReference type="NCBI Taxonomy" id="568069"/>
    <lineage>
        <taxon>Eukaryota</taxon>
        <taxon>Metazoa</taxon>
        <taxon>Ecdysozoa</taxon>
        <taxon>Arthropoda</taxon>
        <taxon>Hexapoda</taxon>
        <taxon>Insecta</taxon>
        <taxon>Pterygota</taxon>
        <taxon>Neoptera</taxon>
        <taxon>Endopterygota</taxon>
        <taxon>Diptera</taxon>
        <taxon>Nematocera</taxon>
        <taxon>Chironomoidea</taxon>
        <taxon>Chironomidae</taxon>
        <taxon>Clunio</taxon>
    </lineage>
</organism>
<evidence type="ECO:0000313" key="3">
    <source>
        <dbReference type="Proteomes" id="UP000183832"/>
    </source>
</evidence>
<feature type="coiled-coil region" evidence="1">
    <location>
        <begin position="22"/>
        <end position="49"/>
    </location>
</feature>
<keyword evidence="3" id="KW-1185">Reference proteome</keyword>
<gene>
    <name evidence="2" type="ORF">CLUMA_CG012753</name>
</gene>
<evidence type="ECO:0000256" key="1">
    <source>
        <dbReference type="SAM" id="Coils"/>
    </source>
</evidence>
<dbReference type="Proteomes" id="UP000183832">
    <property type="component" value="Unassembled WGS sequence"/>
</dbReference>